<evidence type="ECO:0000313" key="1">
    <source>
        <dbReference type="EMBL" id="TQL58542.1"/>
    </source>
</evidence>
<comment type="caution">
    <text evidence="1">The sequence shown here is derived from an EMBL/GenBank/DDBJ whole genome shotgun (WGS) entry which is preliminary data.</text>
</comment>
<reference evidence="1 2" key="1">
    <citation type="submission" date="2019-06" db="EMBL/GenBank/DDBJ databases">
        <title>Sequencing the genomes of 1000 actinobacteria strains.</title>
        <authorList>
            <person name="Klenk H.-P."/>
        </authorList>
    </citation>
    <scope>NUCLEOTIDE SEQUENCE [LARGE SCALE GENOMIC DNA]</scope>
    <source>
        <strain evidence="1 2">DSM 4813</strain>
    </source>
</reference>
<name>A0A542ZDX3_RARFA</name>
<dbReference type="AlphaFoldDB" id="A0A542ZDX3"/>
<organism evidence="1 2">
    <name type="scientific">Rarobacter faecitabidus</name>
    <dbReference type="NCBI Taxonomy" id="13243"/>
    <lineage>
        <taxon>Bacteria</taxon>
        <taxon>Bacillati</taxon>
        <taxon>Actinomycetota</taxon>
        <taxon>Actinomycetes</taxon>
        <taxon>Micrococcales</taxon>
        <taxon>Rarobacteraceae</taxon>
        <taxon>Rarobacter</taxon>
    </lineage>
</organism>
<dbReference type="Proteomes" id="UP000315389">
    <property type="component" value="Unassembled WGS sequence"/>
</dbReference>
<evidence type="ECO:0008006" key="3">
    <source>
        <dbReference type="Google" id="ProtNLM"/>
    </source>
</evidence>
<proteinExistence type="predicted"/>
<accession>A0A542ZDX3</accession>
<evidence type="ECO:0000313" key="2">
    <source>
        <dbReference type="Proteomes" id="UP000315389"/>
    </source>
</evidence>
<keyword evidence="2" id="KW-1185">Reference proteome</keyword>
<protein>
    <recommendedName>
        <fullName evidence="3">PhnA protein</fullName>
    </recommendedName>
</protein>
<sequence length="253" mass="27381">MSDRVCGCGAELGPDWYVCRGCVGTFRGLLSDLGGLMDDVDAAIGKQLRFGGGGGRRGSDRPLPIDVLVVETAWTARQAVLKWVDWVAAVRGHPVPAAWSEVGTYLRESSGWLSRHPSGPEAIAAVVSAVRRVRRSTDAPPEHPYVGKCSSCGHEVHASATAVIAGCRYCGAEVDVPTLRDETLRRVRDHLVTAADAERLFDEMGIKLTADLVRKWRKRGDVAAVRMNVKGQPLFRIGDLLARHAATFRNEGA</sequence>
<dbReference type="RefSeq" id="WP_142121526.1">
    <property type="nucleotide sequence ID" value="NZ_BAAASV010000002.1"/>
</dbReference>
<dbReference type="OrthoDB" id="4772768at2"/>
<dbReference type="EMBL" id="VFOS01000003">
    <property type="protein sequence ID" value="TQL58542.1"/>
    <property type="molecule type" value="Genomic_DNA"/>
</dbReference>
<gene>
    <name evidence="1" type="ORF">FB461_1957</name>
</gene>